<keyword evidence="8 10" id="KW-0131">Cell cycle</keyword>
<keyword evidence="9 10" id="KW-0961">Cell wall biogenesis/degradation</keyword>
<dbReference type="EC" id="6.3.2.10" evidence="10 11"/>
<evidence type="ECO:0000256" key="7">
    <source>
        <dbReference type="ARBA" id="ARBA00022984"/>
    </source>
</evidence>
<keyword evidence="5 10" id="KW-0067">ATP-binding</keyword>
<keyword evidence="7 10" id="KW-0573">Peptidoglycan synthesis</keyword>
<reference evidence="15 16" key="1">
    <citation type="submission" date="2024-07" db="EMBL/GenBank/DDBJ databases">
        <authorList>
            <person name="Thanompreechachai J."/>
            <person name="Duangmal K."/>
        </authorList>
    </citation>
    <scope>NUCLEOTIDE SEQUENCE [LARGE SCALE GENOMIC DNA]</scope>
    <source>
        <strain evidence="15 16">TBRC 1896</strain>
    </source>
</reference>
<keyword evidence="3 10" id="KW-0132">Cell division</keyword>
<name>A0ABV4HWA0_9ACTN</name>
<evidence type="ECO:0000256" key="2">
    <source>
        <dbReference type="ARBA" id="ARBA00022598"/>
    </source>
</evidence>
<gene>
    <name evidence="10 15" type="primary">murF</name>
    <name evidence="15" type="ORF">AB2L28_00415</name>
</gene>
<keyword evidence="2 10" id="KW-0436">Ligase</keyword>
<dbReference type="InterPro" id="IPR051046">
    <property type="entry name" value="MurCDEF_CellWall_CoF430Synth"/>
</dbReference>
<dbReference type="InterPro" id="IPR035911">
    <property type="entry name" value="MurE/MurF_N"/>
</dbReference>
<evidence type="ECO:0000259" key="13">
    <source>
        <dbReference type="Pfam" id="PF02875"/>
    </source>
</evidence>
<evidence type="ECO:0000313" key="16">
    <source>
        <dbReference type="Proteomes" id="UP001566476"/>
    </source>
</evidence>
<dbReference type="InterPro" id="IPR005863">
    <property type="entry name" value="UDP-N-AcMur_synth"/>
</dbReference>
<dbReference type="Proteomes" id="UP001566476">
    <property type="component" value="Unassembled WGS sequence"/>
</dbReference>
<accession>A0ABV4HWA0</accession>
<keyword evidence="16" id="KW-1185">Reference proteome</keyword>
<evidence type="ECO:0000256" key="1">
    <source>
        <dbReference type="ARBA" id="ARBA00022490"/>
    </source>
</evidence>
<dbReference type="InterPro" id="IPR036615">
    <property type="entry name" value="Mur_ligase_C_dom_sf"/>
</dbReference>
<comment type="pathway">
    <text evidence="10 11">Cell wall biogenesis; peptidoglycan biosynthesis.</text>
</comment>
<dbReference type="Pfam" id="PF02875">
    <property type="entry name" value="Mur_ligase_C"/>
    <property type="match status" value="1"/>
</dbReference>
<dbReference type="PANTHER" id="PTHR43024:SF1">
    <property type="entry name" value="UDP-N-ACETYLMURAMOYL-TRIPEPTIDE--D-ALANYL-D-ALANINE LIGASE"/>
    <property type="match status" value="1"/>
</dbReference>
<evidence type="ECO:0000256" key="10">
    <source>
        <dbReference type="HAMAP-Rule" id="MF_02019"/>
    </source>
</evidence>
<proteinExistence type="inferred from homology"/>
<dbReference type="InterPro" id="IPR000713">
    <property type="entry name" value="Mur_ligase_N"/>
</dbReference>
<protein>
    <recommendedName>
        <fullName evidence="10 11">UDP-N-acetylmuramoyl-tripeptide--D-alanyl-D-alanine ligase</fullName>
        <ecNumber evidence="10 11">6.3.2.10</ecNumber>
    </recommendedName>
    <alternativeName>
        <fullName evidence="10">D-alanyl-D-alanine-adding enzyme</fullName>
    </alternativeName>
</protein>
<dbReference type="Gene3D" id="3.40.1190.10">
    <property type="entry name" value="Mur-like, catalytic domain"/>
    <property type="match status" value="1"/>
</dbReference>
<dbReference type="InterPro" id="IPR013221">
    <property type="entry name" value="Mur_ligase_cen"/>
</dbReference>
<evidence type="ECO:0000313" key="15">
    <source>
        <dbReference type="EMBL" id="MEZ0490697.1"/>
    </source>
</evidence>
<dbReference type="SUPFAM" id="SSF63418">
    <property type="entry name" value="MurE/MurF N-terminal domain"/>
    <property type="match status" value="1"/>
</dbReference>
<organism evidence="15 16">
    <name type="scientific">Kineococcus mangrovi</name>
    <dbReference type="NCBI Taxonomy" id="1660183"/>
    <lineage>
        <taxon>Bacteria</taxon>
        <taxon>Bacillati</taxon>
        <taxon>Actinomycetota</taxon>
        <taxon>Actinomycetes</taxon>
        <taxon>Kineosporiales</taxon>
        <taxon>Kineosporiaceae</taxon>
        <taxon>Kineococcus</taxon>
    </lineage>
</organism>
<sequence>MIALTATEVAELTGGRLGADAAGDVRTHGPVVVDSRAAVPGALFVALPGERVDGADYAGTAVAAGASVVLAERAVELPAGAALVLVEDGVAALGRLAAGVLERLRAGTDGGGTGPLVVAVTGSQGKTTTKDLLASVLGDVLDGPVVAPRGSFNNEVGAPLTVLRAEAGTRALVVEMGARGLGHIAHLCAIARPDVGVELVVGAAHAGEFGSLEATARAKGELVEALPTGGLAVLNADDDRVAAMASRTRARVLTFGRGAHADVRAAEVTLDGRARARFRLEHGGAVADVALRLHGEHQVTNALAAAAVALSTGASVADVALALSRAEPASPGRMQVLERPDGVTVVHDAYNANPDSVRAALKALVGMAADAGADGAPRRTWAVLGEMLELGPASRDEHDLVGRTVVRLDVDQLLVVGAGARPIYTGAVMEGSWGEEAAFAPDVESALEFLRPRLRPGDVVLVKSSNGAGLARLAEELVQDRTQDQTQEKAEASDT</sequence>
<evidence type="ECO:0000256" key="6">
    <source>
        <dbReference type="ARBA" id="ARBA00022960"/>
    </source>
</evidence>
<comment type="function">
    <text evidence="10 11">Involved in cell wall formation. Catalyzes the final step in the synthesis of UDP-N-acetylmuramoyl-pentapeptide, the precursor of murein.</text>
</comment>
<dbReference type="SUPFAM" id="SSF53244">
    <property type="entry name" value="MurD-like peptide ligases, peptide-binding domain"/>
    <property type="match status" value="1"/>
</dbReference>
<feature type="binding site" evidence="10">
    <location>
        <begin position="122"/>
        <end position="128"/>
    </location>
    <ligand>
        <name>ATP</name>
        <dbReference type="ChEBI" id="CHEBI:30616"/>
    </ligand>
</feature>
<feature type="domain" description="Mur ligase N-terminal catalytic" evidence="12">
    <location>
        <begin position="32"/>
        <end position="98"/>
    </location>
</feature>
<dbReference type="InterPro" id="IPR004101">
    <property type="entry name" value="Mur_ligase_C"/>
</dbReference>
<dbReference type="InterPro" id="IPR036565">
    <property type="entry name" value="Mur-like_cat_sf"/>
</dbReference>
<dbReference type="HAMAP" id="MF_02019">
    <property type="entry name" value="MurF"/>
    <property type="match status" value="1"/>
</dbReference>
<evidence type="ECO:0000256" key="5">
    <source>
        <dbReference type="ARBA" id="ARBA00022840"/>
    </source>
</evidence>
<dbReference type="RefSeq" id="WP_370716753.1">
    <property type="nucleotide sequence ID" value="NZ_JBGGTQ010000001.1"/>
</dbReference>
<comment type="caution">
    <text evidence="15">The sequence shown here is derived from an EMBL/GenBank/DDBJ whole genome shotgun (WGS) entry which is preliminary data.</text>
</comment>
<keyword evidence="4 10" id="KW-0547">Nucleotide-binding</keyword>
<dbReference type="Gene3D" id="3.40.1390.10">
    <property type="entry name" value="MurE/MurF, N-terminal domain"/>
    <property type="match status" value="1"/>
</dbReference>
<evidence type="ECO:0000256" key="8">
    <source>
        <dbReference type="ARBA" id="ARBA00023306"/>
    </source>
</evidence>
<evidence type="ECO:0000256" key="9">
    <source>
        <dbReference type="ARBA" id="ARBA00023316"/>
    </source>
</evidence>
<comment type="similarity">
    <text evidence="10">Belongs to the MurCDEF family. MurF subfamily.</text>
</comment>
<evidence type="ECO:0000256" key="3">
    <source>
        <dbReference type="ARBA" id="ARBA00022618"/>
    </source>
</evidence>
<evidence type="ECO:0000256" key="11">
    <source>
        <dbReference type="RuleBase" id="RU004136"/>
    </source>
</evidence>
<evidence type="ECO:0000259" key="12">
    <source>
        <dbReference type="Pfam" id="PF01225"/>
    </source>
</evidence>
<dbReference type="Pfam" id="PF01225">
    <property type="entry name" value="Mur_ligase"/>
    <property type="match status" value="1"/>
</dbReference>
<dbReference type="NCBIfam" id="TIGR01143">
    <property type="entry name" value="murF"/>
    <property type="match status" value="1"/>
</dbReference>
<keyword evidence="6 10" id="KW-0133">Cell shape</keyword>
<feature type="domain" description="Mur ligase central" evidence="14">
    <location>
        <begin position="120"/>
        <end position="309"/>
    </location>
</feature>
<dbReference type="PANTHER" id="PTHR43024">
    <property type="entry name" value="UDP-N-ACETYLMURAMOYL-TRIPEPTIDE--D-ALANYL-D-ALANINE LIGASE"/>
    <property type="match status" value="1"/>
</dbReference>
<dbReference type="Gene3D" id="3.90.190.20">
    <property type="entry name" value="Mur ligase, C-terminal domain"/>
    <property type="match status" value="1"/>
</dbReference>
<dbReference type="Pfam" id="PF08245">
    <property type="entry name" value="Mur_ligase_M"/>
    <property type="match status" value="1"/>
</dbReference>
<dbReference type="SUPFAM" id="SSF53623">
    <property type="entry name" value="MurD-like peptide ligases, catalytic domain"/>
    <property type="match status" value="1"/>
</dbReference>
<evidence type="ECO:0000259" key="14">
    <source>
        <dbReference type="Pfam" id="PF08245"/>
    </source>
</evidence>
<dbReference type="GO" id="GO:0047480">
    <property type="term" value="F:UDP-N-acetylmuramoyl-tripeptide-D-alanyl-D-alanine ligase activity"/>
    <property type="evidence" value="ECO:0007669"/>
    <property type="project" value="UniProtKB-EC"/>
</dbReference>
<feature type="domain" description="Mur ligase C-terminal" evidence="13">
    <location>
        <begin position="332"/>
        <end position="465"/>
    </location>
</feature>
<evidence type="ECO:0000256" key="4">
    <source>
        <dbReference type="ARBA" id="ARBA00022741"/>
    </source>
</evidence>
<comment type="subcellular location">
    <subcellularLocation>
        <location evidence="10 11">Cytoplasm</location>
    </subcellularLocation>
</comment>
<keyword evidence="1 10" id="KW-0963">Cytoplasm</keyword>
<dbReference type="EMBL" id="JBGGTQ010000001">
    <property type="protein sequence ID" value="MEZ0490697.1"/>
    <property type="molecule type" value="Genomic_DNA"/>
</dbReference>
<comment type="catalytic activity">
    <reaction evidence="10 11">
        <text>D-alanyl-D-alanine + UDP-N-acetyl-alpha-D-muramoyl-L-alanyl-gamma-D-glutamyl-meso-2,6-diaminopimelate + ATP = UDP-N-acetyl-alpha-D-muramoyl-L-alanyl-gamma-D-glutamyl-meso-2,6-diaminopimeloyl-D-alanyl-D-alanine + ADP + phosphate + H(+)</text>
        <dbReference type="Rhea" id="RHEA:28374"/>
        <dbReference type="ChEBI" id="CHEBI:15378"/>
        <dbReference type="ChEBI" id="CHEBI:30616"/>
        <dbReference type="ChEBI" id="CHEBI:43474"/>
        <dbReference type="ChEBI" id="CHEBI:57822"/>
        <dbReference type="ChEBI" id="CHEBI:61386"/>
        <dbReference type="ChEBI" id="CHEBI:83905"/>
        <dbReference type="ChEBI" id="CHEBI:456216"/>
        <dbReference type="EC" id="6.3.2.10"/>
    </reaction>
</comment>